<dbReference type="GO" id="GO:0043590">
    <property type="term" value="C:bacterial nucleoid"/>
    <property type="evidence" value="ECO:0007669"/>
    <property type="project" value="TreeGrafter"/>
</dbReference>
<dbReference type="Pfam" id="PF11967">
    <property type="entry name" value="RecO_N"/>
    <property type="match status" value="1"/>
</dbReference>
<dbReference type="InterPro" id="IPR012340">
    <property type="entry name" value="NA-bd_OB-fold"/>
</dbReference>
<keyword evidence="1 4" id="KW-0227">DNA damage</keyword>
<evidence type="ECO:0000259" key="5">
    <source>
        <dbReference type="Pfam" id="PF11967"/>
    </source>
</evidence>
<dbReference type="EMBL" id="CP001146">
    <property type="protein sequence ID" value="ACI20118.1"/>
    <property type="molecule type" value="Genomic_DNA"/>
</dbReference>
<dbReference type="PANTHER" id="PTHR33991:SF1">
    <property type="entry name" value="DNA REPAIR PROTEIN RECO"/>
    <property type="match status" value="1"/>
</dbReference>
<dbReference type="GO" id="GO:0006302">
    <property type="term" value="P:double-strand break repair"/>
    <property type="evidence" value="ECO:0007669"/>
    <property type="project" value="TreeGrafter"/>
</dbReference>
<dbReference type="HOGENOM" id="CLU_1173926_0_0_0"/>
<evidence type="ECO:0000256" key="2">
    <source>
        <dbReference type="ARBA" id="ARBA00023172"/>
    </source>
</evidence>
<proteinExistence type="inferred from homology"/>
<dbReference type="Gene3D" id="2.40.50.140">
    <property type="entry name" value="Nucleic acid-binding proteins"/>
    <property type="match status" value="1"/>
</dbReference>
<dbReference type="RefSeq" id="WP_012548750.1">
    <property type="nucleotide sequence ID" value="NC_011297.1"/>
</dbReference>
<dbReference type="PANTHER" id="PTHR33991">
    <property type="entry name" value="DNA REPAIR PROTEIN RECO"/>
    <property type="match status" value="1"/>
</dbReference>
<dbReference type="InterPro" id="IPR003717">
    <property type="entry name" value="RecO"/>
</dbReference>
<dbReference type="PaxDb" id="309799-DICTH_1205"/>
<evidence type="ECO:0000256" key="3">
    <source>
        <dbReference type="ARBA" id="ARBA00023204"/>
    </source>
</evidence>
<dbReference type="eggNOG" id="COG1381">
    <property type="taxonomic scope" value="Bacteria"/>
</dbReference>
<dbReference type="AlphaFoldDB" id="B5YES6"/>
<sequence length="236" mass="28156">MSLESRYYYEEGIILFKKKIGEGDLLLTIYGKEKGKFFAIAKGALKIKNRLRGKVSIFSVGRGHFVKRREVDLLISWESYEKFLEILEDVDKFILISDYIRRADKFIPLEVKDLVIYSYFYDFLKSWRLIDRYLGDVFLIKLLQRLGYMGKLELKCKKCVKDLSKNDYMYFNLRDNVVYCEECKDIGSVKVDLREVMEFNEILDKTFDEIVREKYINSLDNLNLIGRMIERIEQEV</sequence>
<dbReference type="KEGG" id="dth:DICTH_1205"/>
<gene>
    <name evidence="4 6" type="primary">recO</name>
    <name evidence="6" type="ordered locus">DICTH_1205</name>
</gene>
<keyword evidence="3 4" id="KW-0234">DNA repair</keyword>
<dbReference type="HAMAP" id="MF_00201">
    <property type="entry name" value="RecO"/>
    <property type="match status" value="1"/>
</dbReference>
<evidence type="ECO:0000313" key="7">
    <source>
        <dbReference type="Proteomes" id="UP000001733"/>
    </source>
</evidence>
<evidence type="ECO:0000256" key="4">
    <source>
        <dbReference type="HAMAP-Rule" id="MF_00201"/>
    </source>
</evidence>
<dbReference type="STRING" id="309799.DICTH_1205"/>
<name>B5YES6_DICT6</name>
<dbReference type="GO" id="GO:0006310">
    <property type="term" value="P:DNA recombination"/>
    <property type="evidence" value="ECO:0007669"/>
    <property type="project" value="UniProtKB-UniRule"/>
</dbReference>
<organism evidence="6 7">
    <name type="scientific">Dictyoglomus thermophilum (strain ATCC 35947 / DSM 3960 / H-6-12)</name>
    <dbReference type="NCBI Taxonomy" id="309799"/>
    <lineage>
        <taxon>Bacteria</taxon>
        <taxon>Pseudomonadati</taxon>
        <taxon>Dictyoglomota</taxon>
        <taxon>Dictyoglomia</taxon>
        <taxon>Dictyoglomales</taxon>
        <taxon>Dictyoglomaceae</taxon>
        <taxon>Dictyoglomus</taxon>
    </lineage>
</organism>
<dbReference type="InterPro" id="IPR022572">
    <property type="entry name" value="DNA_rep/recomb_RecO_N"/>
</dbReference>
<dbReference type="Proteomes" id="UP000001733">
    <property type="component" value="Chromosome"/>
</dbReference>
<reference evidence="6 7" key="1">
    <citation type="journal article" date="2014" name="Genome Announc.">
        <title>Complete Genome Sequence of the Extreme Thermophile Dictyoglomus thermophilum H-6-12.</title>
        <authorList>
            <person name="Coil D.A."/>
            <person name="Badger J.H."/>
            <person name="Forberger H.C."/>
            <person name="Riggs F."/>
            <person name="Madupu R."/>
            <person name="Fedorova N."/>
            <person name="Ward N."/>
            <person name="Robb F.T."/>
            <person name="Eisen J.A."/>
        </authorList>
    </citation>
    <scope>NUCLEOTIDE SEQUENCE [LARGE SCALE GENOMIC DNA]</scope>
    <source>
        <strain evidence="7">ATCC 35947 / DSM 3960 / H-6-12</strain>
    </source>
</reference>
<dbReference type="NCBIfam" id="TIGR00613">
    <property type="entry name" value="reco"/>
    <property type="match status" value="1"/>
</dbReference>
<dbReference type="SUPFAM" id="SSF50249">
    <property type="entry name" value="Nucleic acid-binding proteins"/>
    <property type="match status" value="1"/>
</dbReference>
<keyword evidence="2 4" id="KW-0233">DNA recombination</keyword>
<keyword evidence="7" id="KW-1185">Reference proteome</keyword>
<feature type="domain" description="DNA replication/recombination mediator RecO N-terminal" evidence="5">
    <location>
        <begin position="9"/>
        <end position="79"/>
    </location>
</feature>
<evidence type="ECO:0000313" key="6">
    <source>
        <dbReference type="EMBL" id="ACI20118.1"/>
    </source>
</evidence>
<comment type="function">
    <text evidence="4">Involved in DNA repair and RecF pathway recombination.</text>
</comment>
<protein>
    <recommendedName>
        <fullName evidence="4">DNA repair protein RecO</fullName>
    </recommendedName>
    <alternativeName>
        <fullName evidence="4">Recombination protein O</fullName>
    </alternativeName>
</protein>
<dbReference type="OrthoDB" id="9813070at2"/>
<evidence type="ECO:0000256" key="1">
    <source>
        <dbReference type="ARBA" id="ARBA00022763"/>
    </source>
</evidence>
<accession>B5YES6</accession>
<comment type="similarity">
    <text evidence="4">Belongs to the RecO family.</text>
</comment>